<dbReference type="CDD" id="cd04647">
    <property type="entry name" value="LbH_MAT_like"/>
    <property type="match status" value="1"/>
</dbReference>
<gene>
    <name evidence="1" type="primary">lacA_2</name>
    <name evidence="1" type="ORF">ERS132410_00873</name>
</gene>
<name>A0A0Z8H227_STRSU</name>
<evidence type="ECO:0000313" key="1">
    <source>
        <dbReference type="EMBL" id="CYU70581.1"/>
    </source>
</evidence>
<dbReference type="GO" id="GO:0008870">
    <property type="term" value="F:galactoside O-acetyltransferase activity"/>
    <property type="evidence" value="ECO:0007669"/>
    <property type="project" value="UniProtKB-EC"/>
</dbReference>
<dbReference type="AlphaFoldDB" id="A0A0Z8H227"/>
<sequence length="176" mass="20113">MYLLMRLFIYLLPSGVIRTKWIEKFNIFGQTGKNFYFCPRKIPADPKLIKFHDNVAVATDVMFINHDVSQKVFNNYKADKLPKFYGCIEIRNNVFIGARATILPNVSICDNVFIAAGALVASSITESGIYGGVPARKIGDMDELYETRLNSYKQFVEQKEGKELHEALWSLFESKK</sequence>
<dbReference type="Pfam" id="PF00132">
    <property type="entry name" value="Hexapep"/>
    <property type="match status" value="1"/>
</dbReference>
<dbReference type="Proteomes" id="UP000073485">
    <property type="component" value="Unassembled WGS sequence"/>
</dbReference>
<dbReference type="Gene3D" id="2.160.10.10">
    <property type="entry name" value="Hexapeptide repeat proteins"/>
    <property type="match status" value="1"/>
</dbReference>
<dbReference type="PANTHER" id="PTHR43300">
    <property type="entry name" value="ACETYLTRANSFERASE"/>
    <property type="match status" value="1"/>
</dbReference>
<dbReference type="EC" id="2.3.1.18" evidence="1"/>
<accession>A0A0Z8H227</accession>
<reference evidence="1 2" key="1">
    <citation type="submission" date="2016-02" db="EMBL/GenBank/DDBJ databases">
        <authorList>
            <consortium name="Pathogen Informatics"/>
        </authorList>
    </citation>
    <scope>NUCLEOTIDE SEQUENCE [LARGE SCALE GENOMIC DNA]</scope>
    <source>
        <strain evidence="1 2">LSS48</strain>
    </source>
</reference>
<proteinExistence type="predicted"/>
<keyword evidence="1" id="KW-0808">Transferase</keyword>
<protein>
    <submittedName>
        <fullName evidence="1">Acetyltransferase</fullName>
        <ecNumber evidence="1">2.3.1.18</ecNumber>
    </submittedName>
</protein>
<dbReference type="RefSeq" id="WP_052502224.1">
    <property type="nucleotide sequence ID" value="NZ_CEEN01000061.1"/>
</dbReference>
<dbReference type="InterPro" id="IPR011004">
    <property type="entry name" value="Trimer_LpxA-like_sf"/>
</dbReference>
<evidence type="ECO:0000313" key="2">
    <source>
        <dbReference type="Proteomes" id="UP000073485"/>
    </source>
</evidence>
<keyword evidence="1" id="KW-0012">Acyltransferase</keyword>
<dbReference type="InterPro" id="IPR001451">
    <property type="entry name" value="Hexapep"/>
</dbReference>
<dbReference type="EMBL" id="FIGO01000004">
    <property type="protein sequence ID" value="CYU70581.1"/>
    <property type="molecule type" value="Genomic_DNA"/>
</dbReference>
<dbReference type="InterPro" id="IPR050179">
    <property type="entry name" value="Trans_hexapeptide_repeat"/>
</dbReference>
<organism evidence="1 2">
    <name type="scientific">Streptococcus suis</name>
    <dbReference type="NCBI Taxonomy" id="1307"/>
    <lineage>
        <taxon>Bacteria</taxon>
        <taxon>Bacillati</taxon>
        <taxon>Bacillota</taxon>
        <taxon>Bacilli</taxon>
        <taxon>Lactobacillales</taxon>
        <taxon>Streptococcaceae</taxon>
        <taxon>Streptococcus</taxon>
    </lineage>
</organism>
<dbReference type="SUPFAM" id="SSF51161">
    <property type="entry name" value="Trimeric LpxA-like enzymes"/>
    <property type="match status" value="1"/>
</dbReference>